<dbReference type="SUPFAM" id="SSF51735">
    <property type="entry name" value="NAD(P)-binding Rossmann-fold domains"/>
    <property type="match status" value="1"/>
</dbReference>
<evidence type="ECO:0000313" key="17">
    <source>
        <dbReference type="Proteomes" id="UP000314986"/>
    </source>
</evidence>
<comment type="similarity">
    <text evidence="4 15">Belongs to the short-chain dehydrogenases/reductases (SDR) family.</text>
</comment>
<dbReference type="UniPathway" id="UPA00912"/>
<dbReference type="Ensembl" id="ENSCMIT00000029578.1">
    <property type="protein sequence ID" value="ENSCMIP00000029113.1"/>
    <property type="gene ID" value="ENSCMIG00000012605.1"/>
</dbReference>
<organism evidence="16 17">
    <name type="scientific">Callorhinchus milii</name>
    <name type="common">Ghost shark</name>
    <dbReference type="NCBI Taxonomy" id="7868"/>
    <lineage>
        <taxon>Eukaryota</taxon>
        <taxon>Metazoa</taxon>
        <taxon>Chordata</taxon>
        <taxon>Craniata</taxon>
        <taxon>Vertebrata</taxon>
        <taxon>Chondrichthyes</taxon>
        <taxon>Holocephali</taxon>
        <taxon>Chimaeriformes</taxon>
        <taxon>Callorhinchidae</taxon>
        <taxon>Callorhinchus</taxon>
    </lineage>
</organism>
<keyword evidence="9" id="KW-0521">NADP</keyword>
<dbReference type="FunFam" id="3.40.50.720:FF:000177">
    <property type="entry name" value="Retinol dehydrogenase 10"/>
    <property type="match status" value="1"/>
</dbReference>
<evidence type="ECO:0000256" key="5">
    <source>
        <dbReference type="ARBA" id="ARBA00012852"/>
    </source>
</evidence>
<keyword evidence="11" id="KW-1133">Transmembrane helix</keyword>
<sequence>MIVIDVFFLLGIIIWEHFISFLRLMVRPHEKIIAGEICLITGAGSGLGRLLALEFAKQKAILVLWDIKTEGNEATAKSVRKLGAKAYTYTCDLSKRDSIYKTAELVKKEVGDVTILVNNAGVASGRPLLECPDALLERTMLVNCHAHFWTAKAFLPKMIEMNHGHIVSVASFLGLFSTAYVQDYCASKFALVGYHESLSHELKGWNMDGIKTTLICPYLVDTGMFHGCQIRKEFQFLVPPLKPEYCVREAMKAILINQQMICIPRLMYFAAFSKTFLPWGAIVEMYRFLGMDKCMHSFVNRNNQAIGSKKK</sequence>
<dbReference type="AlphaFoldDB" id="A0A4W3IRX5"/>
<dbReference type="PANTHER" id="PTHR24322:SF736">
    <property type="entry name" value="RETINOL DEHYDROGENASE 10"/>
    <property type="match status" value="1"/>
</dbReference>
<evidence type="ECO:0000256" key="7">
    <source>
        <dbReference type="ARBA" id="ARBA00022824"/>
    </source>
</evidence>
<dbReference type="InterPro" id="IPR002347">
    <property type="entry name" value="SDR_fam"/>
</dbReference>
<dbReference type="RefSeq" id="XP_007883687.1">
    <property type="nucleotide sequence ID" value="XM_007885496.2"/>
</dbReference>
<dbReference type="GO" id="GO:0005789">
    <property type="term" value="C:endoplasmic reticulum membrane"/>
    <property type="evidence" value="ECO:0007669"/>
    <property type="project" value="UniProtKB-SubCell"/>
</dbReference>
<evidence type="ECO:0000256" key="1">
    <source>
        <dbReference type="ARBA" id="ARBA00004111"/>
    </source>
</evidence>
<evidence type="ECO:0000256" key="8">
    <source>
        <dbReference type="ARBA" id="ARBA00022848"/>
    </source>
</evidence>
<dbReference type="OMA" id="ICIPRII"/>
<keyword evidence="10" id="KW-0735">Signal-anchor</keyword>
<keyword evidence="7" id="KW-0256">Endoplasmic reticulum</keyword>
<keyword evidence="8" id="KW-0492">Microsome</keyword>
<dbReference type="GeneID" id="103172782"/>
<evidence type="ECO:0000256" key="11">
    <source>
        <dbReference type="ARBA" id="ARBA00022989"/>
    </source>
</evidence>
<reference evidence="17" key="2">
    <citation type="journal article" date="2007" name="PLoS Biol.">
        <title>Survey sequencing and comparative analysis of the elephant shark (Callorhinchus milii) genome.</title>
        <authorList>
            <person name="Venkatesh B."/>
            <person name="Kirkness E.F."/>
            <person name="Loh Y.H."/>
            <person name="Halpern A.L."/>
            <person name="Lee A.P."/>
            <person name="Johnson J."/>
            <person name="Dandona N."/>
            <person name="Viswanathan L.D."/>
            <person name="Tay A."/>
            <person name="Venter J.C."/>
            <person name="Strausberg R.L."/>
            <person name="Brenner S."/>
        </authorList>
    </citation>
    <scope>NUCLEOTIDE SEQUENCE [LARGE SCALE GENOMIC DNA]</scope>
</reference>
<evidence type="ECO:0000256" key="3">
    <source>
        <dbReference type="ARBA" id="ARBA00004891"/>
    </source>
</evidence>
<dbReference type="GO" id="GO:0052650">
    <property type="term" value="F:all-trans-retinol dehydrogenase (NADP+) activity"/>
    <property type="evidence" value="ECO:0007669"/>
    <property type="project" value="UniProtKB-EC"/>
</dbReference>
<reference evidence="16" key="5">
    <citation type="submission" date="2025-09" db="UniProtKB">
        <authorList>
            <consortium name="Ensembl"/>
        </authorList>
    </citation>
    <scope>IDENTIFICATION</scope>
</reference>
<dbReference type="KEGG" id="cmk:103172782"/>
<dbReference type="PRINTS" id="PR00080">
    <property type="entry name" value="SDRFAMILY"/>
</dbReference>
<dbReference type="Proteomes" id="UP000314986">
    <property type="component" value="Unassembled WGS sequence"/>
</dbReference>
<dbReference type="PRINTS" id="PR00081">
    <property type="entry name" value="GDHRDH"/>
</dbReference>
<dbReference type="OrthoDB" id="5840532at2759"/>
<dbReference type="Pfam" id="PF00106">
    <property type="entry name" value="adh_short"/>
    <property type="match status" value="1"/>
</dbReference>
<protein>
    <recommendedName>
        <fullName evidence="5">NADP-retinol dehydrogenase</fullName>
        <ecNumber evidence="5">1.1.1.300</ecNumber>
    </recommendedName>
</protein>
<dbReference type="PANTHER" id="PTHR24322">
    <property type="entry name" value="PKSB"/>
    <property type="match status" value="1"/>
</dbReference>
<reference evidence="17" key="1">
    <citation type="journal article" date="2006" name="Science">
        <title>Ancient noncoding elements conserved in the human genome.</title>
        <authorList>
            <person name="Venkatesh B."/>
            <person name="Kirkness E.F."/>
            <person name="Loh Y.H."/>
            <person name="Halpern A.L."/>
            <person name="Lee A.P."/>
            <person name="Johnson J."/>
            <person name="Dandona N."/>
            <person name="Viswanathan L.D."/>
            <person name="Tay A."/>
            <person name="Venter J.C."/>
            <person name="Strausberg R.L."/>
            <person name="Brenner S."/>
        </authorList>
    </citation>
    <scope>NUCLEOTIDE SEQUENCE [LARGE SCALE GENOMIC DNA]</scope>
</reference>
<dbReference type="GeneTree" id="ENSGT00940000157063"/>
<dbReference type="InterPro" id="IPR036291">
    <property type="entry name" value="NAD(P)-bd_dom_sf"/>
</dbReference>
<gene>
    <name evidence="16" type="primary">LOC103172782</name>
</gene>
<name>A0A4W3IRX5_CALMI</name>
<dbReference type="GO" id="GO:0005811">
    <property type="term" value="C:lipid droplet"/>
    <property type="evidence" value="ECO:0007669"/>
    <property type="project" value="TreeGrafter"/>
</dbReference>
<dbReference type="STRING" id="7868.ENSCMIP00000029113"/>
<evidence type="ECO:0000256" key="12">
    <source>
        <dbReference type="ARBA" id="ARBA00023002"/>
    </source>
</evidence>
<dbReference type="Gene3D" id="3.40.50.720">
    <property type="entry name" value="NAD(P)-binding Rossmann-like Domain"/>
    <property type="match status" value="1"/>
</dbReference>
<evidence type="ECO:0000256" key="6">
    <source>
        <dbReference type="ARBA" id="ARBA00022692"/>
    </source>
</evidence>
<dbReference type="CDD" id="cd05339">
    <property type="entry name" value="17beta-HSDXI-like_SDR_c"/>
    <property type="match status" value="1"/>
</dbReference>
<evidence type="ECO:0000256" key="15">
    <source>
        <dbReference type="RuleBase" id="RU000363"/>
    </source>
</evidence>
<keyword evidence="17" id="KW-1185">Reference proteome</keyword>
<dbReference type="InParanoid" id="A0A4W3IRX5"/>
<evidence type="ECO:0000256" key="10">
    <source>
        <dbReference type="ARBA" id="ARBA00022968"/>
    </source>
</evidence>
<comment type="subcellular location">
    <subcellularLocation>
        <location evidence="2">Endoplasmic reticulum membrane</location>
        <topology evidence="2">Single-pass membrane protein</topology>
    </subcellularLocation>
    <subcellularLocation>
        <location evidence="1">Microsome membrane</location>
        <topology evidence="1">Single-pass membrane protein</topology>
    </subcellularLocation>
</comment>
<evidence type="ECO:0000256" key="4">
    <source>
        <dbReference type="ARBA" id="ARBA00006484"/>
    </source>
</evidence>
<dbReference type="EC" id="1.1.1.300" evidence="5"/>
<keyword evidence="6" id="KW-0812">Transmembrane</keyword>
<evidence type="ECO:0000256" key="2">
    <source>
        <dbReference type="ARBA" id="ARBA00004389"/>
    </source>
</evidence>
<dbReference type="InterPro" id="IPR020904">
    <property type="entry name" value="Sc_DH/Rdtase_CS"/>
</dbReference>
<comment type="pathway">
    <text evidence="3">Cofactor metabolism; retinol metabolism.</text>
</comment>
<dbReference type="PROSITE" id="PS00061">
    <property type="entry name" value="ADH_SHORT"/>
    <property type="match status" value="1"/>
</dbReference>
<accession>A0A4W3IRX5</accession>
<reference evidence="17" key="3">
    <citation type="journal article" date="2014" name="Nature">
        <title>Elephant shark genome provides unique insights into gnathostome evolution.</title>
        <authorList>
            <consortium name="International Elephant Shark Genome Sequencing Consortium"/>
            <person name="Venkatesh B."/>
            <person name="Lee A.P."/>
            <person name="Ravi V."/>
            <person name="Maurya A.K."/>
            <person name="Lian M.M."/>
            <person name="Swann J.B."/>
            <person name="Ohta Y."/>
            <person name="Flajnik M.F."/>
            <person name="Sutoh Y."/>
            <person name="Kasahara M."/>
            <person name="Hoon S."/>
            <person name="Gangu V."/>
            <person name="Roy S.W."/>
            <person name="Irimia M."/>
            <person name="Korzh V."/>
            <person name="Kondrychyn I."/>
            <person name="Lim Z.W."/>
            <person name="Tay B.H."/>
            <person name="Tohari S."/>
            <person name="Kong K.W."/>
            <person name="Ho S."/>
            <person name="Lorente-Galdos B."/>
            <person name="Quilez J."/>
            <person name="Marques-Bonet T."/>
            <person name="Raney B.J."/>
            <person name="Ingham P.W."/>
            <person name="Tay A."/>
            <person name="Hillier L.W."/>
            <person name="Minx P."/>
            <person name="Boehm T."/>
            <person name="Wilson R.K."/>
            <person name="Brenner S."/>
            <person name="Warren W.C."/>
        </authorList>
    </citation>
    <scope>NUCLEOTIDE SEQUENCE [LARGE SCALE GENOMIC DNA]</scope>
</reference>
<keyword evidence="13" id="KW-0472">Membrane</keyword>
<keyword evidence="12" id="KW-0560">Oxidoreductase</keyword>
<evidence type="ECO:0000313" key="16">
    <source>
        <dbReference type="Ensembl" id="ENSCMIP00000029113.1"/>
    </source>
</evidence>
<proteinExistence type="inferred from homology"/>
<reference evidence="16" key="4">
    <citation type="submission" date="2025-08" db="UniProtKB">
        <authorList>
            <consortium name="Ensembl"/>
        </authorList>
    </citation>
    <scope>IDENTIFICATION</scope>
</reference>
<comment type="catalytic activity">
    <reaction evidence="14">
        <text>all-trans-retinol + NADP(+) = all-trans-retinal + NADPH + H(+)</text>
        <dbReference type="Rhea" id="RHEA:25033"/>
        <dbReference type="ChEBI" id="CHEBI:15378"/>
        <dbReference type="ChEBI" id="CHEBI:17336"/>
        <dbReference type="ChEBI" id="CHEBI:17898"/>
        <dbReference type="ChEBI" id="CHEBI:57783"/>
        <dbReference type="ChEBI" id="CHEBI:58349"/>
        <dbReference type="EC" id="1.1.1.300"/>
    </reaction>
</comment>
<evidence type="ECO:0000256" key="9">
    <source>
        <dbReference type="ARBA" id="ARBA00022857"/>
    </source>
</evidence>
<evidence type="ECO:0000256" key="14">
    <source>
        <dbReference type="ARBA" id="ARBA00050568"/>
    </source>
</evidence>
<evidence type="ECO:0000256" key="13">
    <source>
        <dbReference type="ARBA" id="ARBA00023136"/>
    </source>
</evidence>